<sequence>MTGTSIRKDALPEELRCAHGHTLHVAQCYKLMIVAQSFENAKAICAQENATLVSIHDHDVCFCISSDTNEFLAKMSTTQQLIGLSYNTFEYVWSDGTKFDYNNWAPSKPLPQQYFGDCVAIGNDGKWINAQCSSVNLPFVCQKPAVHLASTVPTASTTVKTSIVPSSACPDPNKYYFDSGTIISPGYPVYYEGQFNCKYQLIVKNDLDITITFINVNLSLTDSISVYAGFETSNLLAVDNNDNISDDNEGSSDNDGSKDINGSSDNDGSKDINGSNDNDGSEDDDGSNKDNSTTNNGTNDNNKDSNNIGKSNSKNDIDRSNGNNSTNNNSNKGDDNVGNSVPVSQYLSKFRNGVVESLARGLAFSASIAGYLLVIPKTIESKKALSFDSFVLLSHNLYHVIKQIPRYTKLLVEPSESPSSPDQCPKQYYEGGGTIFSPGYSQGYGNNLDCLYFLSVAEGDRIILEFGRIQTQHCCDLIMVFDGPTASGNPSTVYSGDVPSGKNYFFSSTSKLTIRFITSNSHPNGFIGWSANFSRVSVVNAGECFPGWFEGPNTSRRCYRLHQEGLWFEGVRRRCAQEGSRMLSIENVQEDQFVTDLMRKGEDTHRLFWIGLSYLGGQWIWTDGSTLIYERWANNEPNLLHGSCAAIEPWTGQWRAVECDTALWYMCSMDTPNAINMYADGINLP</sequence>
<dbReference type="SMART" id="SM00042">
    <property type="entry name" value="CUB"/>
    <property type="match status" value="1"/>
</dbReference>
<dbReference type="PANTHER" id="PTHR22991:SF40">
    <property type="entry name" value="PROTEIN CBG13490"/>
    <property type="match status" value="1"/>
</dbReference>
<dbReference type="PROSITE" id="PS50041">
    <property type="entry name" value="C_TYPE_LECTIN_2"/>
    <property type="match status" value="2"/>
</dbReference>
<keyword evidence="1" id="KW-1015">Disulfide bond</keyword>
<evidence type="ECO:0000256" key="2">
    <source>
        <dbReference type="PROSITE-ProRule" id="PRU00059"/>
    </source>
</evidence>
<evidence type="ECO:0000256" key="1">
    <source>
        <dbReference type="ARBA" id="ARBA00023157"/>
    </source>
</evidence>
<name>A0A183UX46_TOXCA</name>
<feature type="domain" description="CUB" evidence="4">
    <location>
        <begin position="424"/>
        <end position="536"/>
    </location>
</feature>
<protein>
    <submittedName>
        <fullName evidence="8">C-type lectin domain-containing protein</fullName>
    </submittedName>
</protein>
<dbReference type="PANTHER" id="PTHR22991">
    <property type="entry name" value="PROTEIN CBG13490"/>
    <property type="match status" value="1"/>
</dbReference>
<dbReference type="AlphaFoldDB" id="A0A183UX46"/>
<dbReference type="SUPFAM" id="SSF49854">
    <property type="entry name" value="Spermadhesin, CUB domain"/>
    <property type="match status" value="2"/>
</dbReference>
<feature type="compositionally biased region" description="Low complexity" evidence="3">
    <location>
        <begin position="289"/>
        <end position="312"/>
    </location>
</feature>
<proteinExistence type="predicted"/>
<evidence type="ECO:0000256" key="3">
    <source>
        <dbReference type="SAM" id="MobiDB-lite"/>
    </source>
</evidence>
<feature type="domain" description="C-type lectin" evidence="5">
    <location>
        <begin position="24"/>
        <end position="133"/>
    </location>
</feature>
<dbReference type="InterPro" id="IPR018378">
    <property type="entry name" value="C-type_lectin_CS"/>
</dbReference>
<dbReference type="CDD" id="cd00037">
    <property type="entry name" value="CLECT"/>
    <property type="match status" value="2"/>
</dbReference>
<dbReference type="Proteomes" id="UP000050794">
    <property type="component" value="Unassembled WGS sequence"/>
</dbReference>
<dbReference type="InterPro" id="IPR001304">
    <property type="entry name" value="C-type_lectin-like"/>
</dbReference>
<dbReference type="CDD" id="cd00041">
    <property type="entry name" value="CUB"/>
    <property type="match status" value="1"/>
</dbReference>
<organism evidence="7 8">
    <name type="scientific">Toxocara canis</name>
    <name type="common">Canine roundworm</name>
    <dbReference type="NCBI Taxonomy" id="6265"/>
    <lineage>
        <taxon>Eukaryota</taxon>
        <taxon>Metazoa</taxon>
        <taxon>Ecdysozoa</taxon>
        <taxon>Nematoda</taxon>
        <taxon>Chromadorea</taxon>
        <taxon>Rhabditida</taxon>
        <taxon>Spirurina</taxon>
        <taxon>Ascaridomorpha</taxon>
        <taxon>Ascaridoidea</taxon>
        <taxon>Toxocaridae</taxon>
        <taxon>Toxocara</taxon>
    </lineage>
</organism>
<dbReference type="Pfam" id="PF00431">
    <property type="entry name" value="CUB"/>
    <property type="match status" value="2"/>
</dbReference>
<dbReference type="SUPFAM" id="SSF56436">
    <property type="entry name" value="C-type lectin-like"/>
    <property type="match status" value="2"/>
</dbReference>
<feature type="compositionally biased region" description="Low complexity" evidence="3">
    <location>
        <begin position="253"/>
        <end position="278"/>
    </location>
</feature>
<dbReference type="Pfam" id="PF00059">
    <property type="entry name" value="Lectin_C"/>
    <property type="match status" value="2"/>
</dbReference>
<dbReference type="InterPro" id="IPR000859">
    <property type="entry name" value="CUB_dom"/>
</dbReference>
<dbReference type="InterPro" id="IPR016186">
    <property type="entry name" value="C-type_lectin-like/link_sf"/>
</dbReference>
<dbReference type="EMBL" id="UYWY01021547">
    <property type="protein sequence ID" value="VDM44387.1"/>
    <property type="molecule type" value="Genomic_DNA"/>
</dbReference>
<dbReference type="InterPro" id="IPR050976">
    <property type="entry name" value="Snaclec"/>
</dbReference>
<dbReference type="Gene3D" id="2.60.120.290">
    <property type="entry name" value="Spermadhesin, CUB domain"/>
    <property type="match status" value="2"/>
</dbReference>
<feature type="region of interest" description="Disordered" evidence="3">
    <location>
        <begin position="238"/>
        <end position="340"/>
    </location>
</feature>
<evidence type="ECO:0000313" key="6">
    <source>
        <dbReference type="EMBL" id="VDM44387.1"/>
    </source>
</evidence>
<dbReference type="Gene3D" id="3.10.100.10">
    <property type="entry name" value="Mannose-Binding Protein A, subunit A"/>
    <property type="match status" value="2"/>
</dbReference>
<dbReference type="InterPro" id="IPR016187">
    <property type="entry name" value="CTDL_fold"/>
</dbReference>
<dbReference type="PROSITE" id="PS00615">
    <property type="entry name" value="C_TYPE_LECTIN_1"/>
    <property type="match status" value="1"/>
</dbReference>
<dbReference type="PROSITE" id="PS01180">
    <property type="entry name" value="CUB"/>
    <property type="match status" value="1"/>
</dbReference>
<evidence type="ECO:0000313" key="8">
    <source>
        <dbReference type="WBParaSite" id="TCNE_0001306601-mRNA-1"/>
    </source>
</evidence>
<dbReference type="InterPro" id="IPR035914">
    <property type="entry name" value="Sperma_CUB_dom_sf"/>
</dbReference>
<keyword evidence="7" id="KW-1185">Reference proteome</keyword>
<accession>A0A183UX46</accession>
<dbReference type="WBParaSite" id="TCNE_0001306601-mRNA-1">
    <property type="protein sequence ID" value="TCNE_0001306601-mRNA-1"/>
    <property type="gene ID" value="TCNE_0001306601"/>
</dbReference>
<dbReference type="SMART" id="SM00034">
    <property type="entry name" value="CLECT"/>
    <property type="match status" value="2"/>
</dbReference>
<evidence type="ECO:0000259" key="5">
    <source>
        <dbReference type="PROSITE" id="PS50041"/>
    </source>
</evidence>
<gene>
    <name evidence="6" type="ORF">TCNE_LOCUS13066</name>
</gene>
<feature type="domain" description="C-type lectin" evidence="5">
    <location>
        <begin position="554"/>
        <end position="668"/>
    </location>
</feature>
<comment type="caution">
    <text evidence="2">Lacks conserved residue(s) required for the propagation of feature annotation.</text>
</comment>
<evidence type="ECO:0000313" key="7">
    <source>
        <dbReference type="Proteomes" id="UP000050794"/>
    </source>
</evidence>
<evidence type="ECO:0000259" key="4">
    <source>
        <dbReference type="PROSITE" id="PS01180"/>
    </source>
</evidence>
<reference evidence="6 7" key="2">
    <citation type="submission" date="2018-11" db="EMBL/GenBank/DDBJ databases">
        <authorList>
            <consortium name="Pathogen Informatics"/>
        </authorList>
    </citation>
    <scope>NUCLEOTIDE SEQUENCE [LARGE SCALE GENOMIC DNA]</scope>
</reference>
<reference evidence="8" key="1">
    <citation type="submission" date="2016-06" db="UniProtKB">
        <authorList>
            <consortium name="WormBaseParasite"/>
        </authorList>
    </citation>
    <scope>IDENTIFICATION</scope>
</reference>
<feature type="compositionally biased region" description="Low complexity" evidence="3">
    <location>
        <begin position="320"/>
        <end position="340"/>
    </location>
</feature>